<feature type="transmembrane region" description="Helical" evidence="9">
    <location>
        <begin position="358"/>
        <end position="376"/>
    </location>
</feature>
<protein>
    <submittedName>
        <fullName evidence="11">Drug resistance MFS transporter, drug:H+ antiporter-2 family protein</fullName>
    </submittedName>
</protein>
<organism evidence="11 12">
    <name type="scientific">Burkholderia gladioli</name>
    <name type="common">Pseudomonas marginata</name>
    <name type="synonym">Phytomonas marginata</name>
    <dbReference type="NCBI Taxonomy" id="28095"/>
    <lineage>
        <taxon>Bacteria</taxon>
        <taxon>Pseudomonadati</taxon>
        <taxon>Pseudomonadota</taxon>
        <taxon>Betaproteobacteria</taxon>
        <taxon>Burkholderiales</taxon>
        <taxon>Burkholderiaceae</taxon>
        <taxon>Burkholderia</taxon>
    </lineage>
</organism>
<dbReference type="CDD" id="cd17503">
    <property type="entry name" value="MFS_LmrB_MDR_like"/>
    <property type="match status" value="1"/>
</dbReference>
<evidence type="ECO:0000256" key="4">
    <source>
        <dbReference type="ARBA" id="ARBA00022475"/>
    </source>
</evidence>
<dbReference type="InterPro" id="IPR004638">
    <property type="entry name" value="EmrB-like"/>
</dbReference>
<dbReference type="Proteomes" id="UP000029590">
    <property type="component" value="Unassembled WGS sequence"/>
</dbReference>
<dbReference type="Gene3D" id="1.20.1720.10">
    <property type="entry name" value="Multidrug resistance protein D"/>
    <property type="match status" value="1"/>
</dbReference>
<gene>
    <name evidence="11" type="ORF">DM48_5563</name>
</gene>
<evidence type="ECO:0000256" key="9">
    <source>
        <dbReference type="SAM" id="Phobius"/>
    </source>
</evidence>
<feature type="transmembrane region" description="Helical" evidence="9">
    <location>
        <begin position="105"/>
        <end position="124"/>
    </location>
</feature>
<feature type="transmembrane region" description="Helical" evidence="9">
    <location>
        <begin position="396"/>
        <end position="416"/>
    </location>
</feature>
<dbReference type="InterPro" id="IPR020846">
    <property type="entry name" value="MFS_dom"/>
</dbReference>
<dbReference type="NCBIfam" id="TIGR00711">
    <property type="entry name" value="efflux_EmrB"/>
    <property type="match status" value="1"/>
</dbReference>
<evidence type="ECO:0000256" key="5">
    <source>
        <dbReference type="ARBA" id="ARBA00022692"/>
    </source>
</evidence>
<feature type="transmembrane region" description="Helical" evidence="9">
    <location>
        <begin position="225"/>
        <end position="245"/>
    </location>
</feature>
<feature type="domain" description="Major facilitator superfamily (MFS) profile" evidence="10">
    <location>
        <begin position="39"/>
        <end position="531"/>
    </location>
</feature>
<dbReference type="Pfam" id="PF07690">
    <property type="entry name" value="MFS_1"/>
    <property type="match status" value="1"/>
</dbReference>
<dbReference type="GO" id="GO:0005886">
    <property type="term" value="C:plasma membrane"/>
    <property type="evidence" value="ECO:0007669"/>
    <property type="project" value="UniProtKB-SubCell"/>
</dbReference>
<feature type="transmembrane region" description="Helical" evidence="9">
    <location>
        <begin position="512"/>
        <end position="530"/>
    </location>
</feature>
<evidence type="ECO:0000256" key="8">
    <source>
        <dbReference type="SAM" id="MobiDB-lite"/>
    </source>
</evidence>
<keyword evidence="4" id="KW-1003">Cell membrane</keyword>
<feature type="transmembrane region" description="Helical" evidence="9">
    <location>
        <begin position="295"/>
        <end position="316"/>
    </location>
</feature>
<feature type="transmembrane region" description="Helical" evidence="9">
    <location>
        <begin position="428"/>
        <end position="445"/>
    </location>
</feature>
<evidence type="ECO:0000256" key="1">
    <source>
        <dbReference type="ARBA" id="ARBA00004651"/>
    </source>
</evidence>
<evidence type="ECO:0000259" key="10">
    <source>
        <dbReference type="PROSITE" id="PS50850"/>
    </source>
</evidence>
<comment type="subcellular location">
    <subcellularLocation>
        <location evidence="1">Cell membrane</location>
        <topology evidence="1">Multi-pass membrane protein</topology>
    </subcellularLocation>
</comment>
<keyword evidence="3" id="KW-0813">Transport</keyword>
<dbReference type="AlphaFoldDB" id="A0AAW3ESN8"/>
<feature type="transmembrane region" description="Helical" evidence="9">
    <location>
        <begin position="130"/>
        <end position="149"/>
    </location>
</feature>
<feature type="transmembrane region" description="Helical" evidence="9">
    <location>
        <begin position="193"/>
        <end position="213"/>
    </location>
</feature>
<comment type="caution">
    <text evidence="11">The sequence shown here is derived from an EMBL/GenBank/DDBJ whole genome shotgun (WGS) entry which is preliminary data.</text>
</comment>
<dbReference type="GO" id="GO:0022857">
    <property type="term" value="F:transmembrane transporter activity"/>
    <property type="evidence" value="ECO:0007669"/>
    <property type="project" value="InterPro"/>
</dbReference>
<keyword evidence="7 9" id="KW-0472">Membrane</keyword>
<dbReference type="RefSeq" id="WP_036051561.1">
    <property type="nucleotide sequence ID" value="NZ_CADEQJ010000016.1"/>
</dbReference>
<evidence type="ECO:0000256" key="3">
    <source>
        <dbReference type="ARBA" id="ARBA00022448"/>
    </source>
</evidence>
<feature type="compositionally biased region" description="Low complexity" evidence="8">
    <location>
        <begin position="8"/>
        <end position="26"/>
    </location>
</feature>
<dbReference type="PANTHER" id="PTHR42718">
    <property type="entry name" value="MAJOR FACILITATOR SUPERFAMILY MULTIDRUG TRANSPORTER MFSC"/>
    <property type="match status" value="1"/>
</dbReference>
<dbReference type="PROSITE" id="PS50850">
    <property type="entry name" value="MFS"/>
    <property type="match status" value="1"/>
</dbReference>
<feature type="transmembrane region" description="Helical" evidence="9">
    <location>
        <begin position="161"/>
        <end position="181"/>
    </location>
</feature>
<evidence type="ECO:0000256" key="2">
    <source>
        <dbReference type="ARBA" id="ARBA00008537"/>
    </source>
</evidence>
<evidence type="ECO:0000313" key="11">
    <source>
        <dbReference type="EMBL" id="KGC10060.1"/>
    </source>
</evidence>
<feature type="transmembrane region" description="Helical" evidence="9">
    <location>
        <begin position="328"/>
        <end position="351"/>
    </location>
</feature>
<dbReference type="PRINTS" id="PR01036">
    <property type="entry name" value="TCRTETB"/>
</dbReference>
<dbReference type="SUPFAM" id="SSF103473">
    <property type="entry name" value="MFS general substrate transporter"/>
    <property type="match status" value="1"/>
</dbReference>
<feature type="transmembrane region" description="Helical" evidence="9">
    <location>
        <begin position="37"/>
        <end position="58"/>
    </location>
</feature>
<reference evidence="11 12" key="1">
    <citation type="submission" date="2014-04" db="EMBL/GenBank/DDBJ databases">
        <authorList>
            <person name="Bishop-Lilly K.A."/>
            <person name="Broomall S.M."/>
            <person name="Chain P.S."/>
            <person name="Chertkov O."/>
            <person name="Coyne S.R."/>
            <person name="Daligault H.E."/>
            <person name="Davenport K.W."/>
            <person name="Erkkila T."/>
            <person name="Frey K.G."/>
            <person name="Gibbons H.S."/>
            <person name="Gu W."/>
            <person name="Jaissle J."/>
            <person name="Johnson S.L."/>
            <person name="Koroleva G.I."/>
            <person name="Ladner J.T."/>
            <person name="Lo C.-C."/>
            <person name="Minogue T.D."/>
            <person name="Munk C."/>
            <person name="Palacios G.F."/>
            <person name="Redden C.L."/>
            <person name="Rosenzweig C.N."/>
            <person name="Scholz M.B."/>
            <person name="Teshima H."/>
            <person name="Xu Y."/>
        </authorList>
    </citation>
    <scope>NUCLEOTIDE SEQUENCE [LARGE SCALE GENOMIC DNA]</scope>
    <source>
        <strain evidence="12">gladioli</strain>
    </source>
</reference>
<evidence type="ECO:0000313" key="12">
    <source>
        <dbReference type="Proteomes" id="UP000029590"/>
    </source>
</evidence>
<evidence type="ECO:0000256" key="7">
    <source>
        <dbReference type="ARBA" id="ARBA00023136"/>
    </source>
</evidence>
<dbReference type="InterPro" id="IPR011701">
    <property type="entry name" value="MFS"/>
</dbReference>
<dbReference type="InterPro" id="IPR036259">
    <property type="entry name" value="MFS_trans_sf"/>
</dbReference>
<proteinExistence type="inferred from homology"/>
<dbReference type="Gene3D" id="1.20.1250.20">
    <property type="entry name" value="MFS general substrate transporter like domains"/>
    <property type="match status" value="1"/>
</dbReference>
<dbReference type="PANTHER" id="PTHR42718:SF9">
    <property type="entry name" value="MAJOR FACILITATOR SUPERFAMILY MULTIDRUG TRANSPORTER MFSC"/>
    <property type="match status" value="1"/>
</dbReference>
<accession>A0AAW3ESN8</accession>
<feature type="region of interest" description="Disordered" evidence="8">
    <location>
        <begin position="1"/>
        <end position="28"/>
    </location>
</feature>
<dbReference type="KEGG" id="bgo:BM43_3353"/>
<evidence type="ECO:0000256" key="6">
    <source>
        <dbReference type="ARBA" id="ARBA00022989"/>
    </source>
</evidence>
<name>A0AAW3ESN8_BURGA</name>
<comment type="similarity">
    <text evidence="2">Belongs to the major facilitator superfamily. EmrB family.</text>
</comment>
<dbReference type="EMBL" id="JPGG01000018">
    <property type="protein sequence ID" value="KGC10060.1"/>
    <property type="molecule type" value="Genomic_DNA"/>
</dbReference>
<sequence length="546" mass="58173">MSELAKRPAGVPAEGTPGAAGAGAASGPPPAAAHPPAWPFAVMCVGMFIALLDIQIVASSLQEIGGGLSAAQDQIGWVQTAYLIAEITVIPMSGWLTRVFSTRRLFAGSALGFTAASLLCGFAWNIESMIVFRAIQGVLGASMIPTVFTSSFHYFDGKRRVIAAAVIGTIASLAPALGPIVGGFITDTANWRWLFYVNLVPGLLVALGVSLAADIDRPDHSLLKGADYVGIALMAVFLGTLEYVLEEGARWNWLDDPIIRRCAVISACAGSVFVARCLSIDNPIVDLRAFGNRNFTIGCILSFLTGVGAFSSIYLTPLFLGYVRGYDAWQTGVAMMPTGIAALVGVPVYVMFARKTDLRWLMMFGMAMFGLSMWDFRFITHDWGNQQLLWPQLIRGFPQVFAIAPAVTLGLGSLPPERLKYASGLFNMMRNLGGAVGIAIVGAILNNRTNLHFTDIASRLTAANQPMNKMLGTLEAQLGPALGSAQAGAAASLRELHDIALREAQTMAYGDALTTIMIGFMFATLIVPLMRKVVPPPPPDSSKNAH</sequence>
<keyword evidence="5 9" id="KW-0812">Transmembrane</keyword>
<dbReference type="GeneID" id="66457753"/>
<keyword evidence="6 9" id="KW-1133">Transmembrane helix</keyword>